<dbReference type="Pfam" id="PF11709">
    <property type="entry name" value="Mit_ribos_Mrp51"/>
    <property type="match status" value="1"/>
</dbReference>
<accession>A0A1X2GW21</accession>
<dbReference type="PANTHER" id="PTHR28058:SF1">
    <property type="entry name" value="SMALL RIBOSOMAL SUBUNIT PROTEIN BS1M"/>
    <property type="match status" value="1"/>
</dbReference>
<evidence type="ECO:0000313" key="3">
    <source>
        <dbReference type="Proteomes" id="UP000242146"/>
    </source>
</evidence>
<dbReference type="STRING" id="101127.A0A1X2GW21"/>
<evidence type="ECO:0000256" key="1">
    <source>
        <dbReference type="SAM" id="MobiDB-lite"/>
    </source>
</evidence>
<dbReference type="Proteomes" id="UP000242146">
    <property type="component" value="Unassembled WGS sequence"/>
</dbReference>
<sequence>MNKSFAGLLRHSRLASYDRTLPQVYTTPKKAKKVGNWGLKRGLPTVVRTNYVTIGDLDTSEHQTPWQSGESQVLFLKRWKQLFPNSKAPSPRRDHVQHNVAAMSPQEFKQFLKYCRQKQPAFQEALKNKEVTAEQVYDYLNCHFNKDLTHEQDAVVGPTYSDFEAGWNYPVQGRVLNNQGDSFAVGIQGIVAKLPRRNVAGMRSFGRDVRDFYVVDAQISSQGRPEVTVHLDAKPSTMNSILNAGSIYFRNPAGPSLDDMFAGQQRSARSADKSSSVFDSLRDTDNIQPNPDHHILMNRIAHLLDKAPAKKDD</sequence>
<keyword evidence="3" id="KW-1185">Reference proteome</keyword>
<dbReference type="PANTHER" id="PTHR28058">
    <property type="entry name" value="37S RIBOSOMAL PROTEIN MRP51, MITOCHONDRIAL"/>
    <property type="match status" value="1"/>
</dbReference>
<reference evidence="2 3" key="1">
    <citation type="submission" date="2016-07" db="EMBL/GenBank/DDBJ databases">
        <title>Pervasive Adenine N6-methylation of Active Genes in Fungi.</title>
        <authorList>
            <consortium name="DOE Joint Genome Institute"/>
            <person name="Mondo S.J."/>
            <person name="Dannebaum R.O."/>
            <person name="Kuo R.C."/>
            <person name="Labutti K."/>
            <person name="Haridas S."/>
            <person name="Kuo A."/>
            <person name="Salamov A."/>
            <person name="Ahrendt S.R."/>
            <person name="Lipzen A."/>
            <person name="Sullivan W."/>
            <person name="Andreopoulos W.B."/>
            <person name="Clum A."/>
            <person name="Lindquist E."/>
            <person name="Daum C."/>
            <person name="Ramamoorthy G.K."/>
            <person name="Gryganskyi A."/>
            <person name="Culley D."/>
            <person name="Magnuson J.K."/>
            <person name="James T.Y."/>
            <person name="O'Malley M.A."/>
            <person name="Stajich J.E."/>
            <person name="Spatafora J.W."/>
            <person name="Visel A."/>
            <person name="Grigoriev I.V."/>
        </authorList>
    </citation>
    <scope>NUCLEOTIDE SEQUENCE [LARGE SCALE GENOMIC DNA]</scope>
    <source>
        <strain evidence="2 3">NRRL 3301</strain>
    </source>
</reference>
<feature type="compositionally biased region" description="Basic and acidic residues" evidence="1">
    <location>
        <begin position="280"/>
        <end position="292"/>
    </location>
</feature>
<feature type="region of interest" description="Disordered" evidence="1">
    <location>
        <begin position="266"/>
        <end position="292"/>
    </location>
</feature>
<feature type="compositionally biased region" description="Polar residues" evidence="1">
    <location>
        <begin position="266"/>
        <end position="278"/>
    </location>
</feature>
<dbReference type="EMBL" id="MCGT01000002">
    <property type="protein sequence ID" value="ORX62225.1"/>
    <property type="molecule type" value="Genomic_DNA"/>
</dbReference>
<dbReference type="AlphaFoldDB" id="A0A1X2GW21"/>
<evidence type="ECO:0000313" key="2">
    <source>
        <dbReference type="EMBL" id="ORX62225.1"/>
    </source>
</evidence>
<dbReference type="OrthoDB" id="2735536at2759"/>
<proteinExistence type="predicted"/>
<dbReference type="InterPro" id="IPR016712">
    <property type="entry name" value="Rbsml_bS1m-like"/>
</dbReference>
<organism evidence="2 3">
    <name type="scientific">Hesseltinella vesiculosa</name>
    <dbReference type="NCBI Taxonomy" id="101127"/>
    <lineage>
        <taxon>Eukaryota</taxon>
        <taxon>Fungi</taxon>
        <taxon>Fungi incertae sedis</taxon>
        <taxon>Mucoromycota</taxon>
        <taxon>Mucoromycotina</taxon>
        <taxon>Mucoromycetes</taxon>
        <taxon>Mucorales</taxon>
        <taxon>Cunninghamellaceae</taxon>
        <taxon>Hesseltinella</taxon>
    </lineage>
</organism>
<name>A0A1X2GW21_9FUNG</name>
<protein>
    <submittedName>
        <fullName evidence="2">Uncharacterized protein</fullName>
    </submittedName>
</protein>
<comment type="caution">
    <text evidence="2">The sequence shown here is derived from an EMBL/GenBank/DDBJ whole genome shotgun (WGS) entry which is preliminary data.</text>
</comment>
<gene>
    <name evidence="2" type="ORF">DM01DRAFT_1331680</name>
</gene>